<reference evidence="1 2" key="1">
    <citation type="submission" date="2016-11" db="EMBL/GenBank/DDBJ databases">
        <title>Draft Genome Sequences of Nine Cyanobacterial Strains from Diverse Habitats.</title>
        <authorList>
            <person name="Zhu T."/>
            <person name="Hou S."/>
            <person name="Lu X."/>
            <person name="Hess W.R."/>
        </authorList>
    </citation>
    <scope>NUCLEOTIDE SEQUENCE [LARGE SCALE GENOMIC DNA]</scope>
    <source>
        <strain evidence="1 2">NIES-593</strain>
    </source>
</reference>
<protein>
    <submittedName>
        <fullName evidence="1">DNA/RNA helicase</fullName>
    </submittedName>
</protein>
<sequence>MVENTVAETLPSGSCRQIPEGMPVDSPLRVICHLESSLKVLDEQQQEIASKYPDGPQRIRGLAGTGKTILLAKRAAKIHYEHPDWQLAFVFFTRSLYNQIKERISTYYGELSEGREPNWDNLKVLHAWGGKERDGFYRRLAIECGMQPKTVKDVENEIGKVSPGGAFKYVCNILEIEITNFPILYDVILIDEAQDLPASFYRLVRNTLSEPKRLYWAYDEAQGIDSLIVPDATKIFGRNPDGTPVVDLGLASNGSFFYEGTNIRKSENLNRCYRTPKSLLMAAHAVNMGLLRQGGVLQGVSNQQEWKKLGYNVLEGDFSDASVKARKQVKIERQVEKSPHPIDRDNFEVREGIKDLLALQTFHDESEEQEWIAQQVAKDLQAGLAPSDLMITAIAAEKEQDYFCRLQEALKYYGIKSCIVGTDSDPSEFGKPGCVTIANIYRAKGNEAWKVYVCRFHYATQPSAWKKENELQKRNEAFVAMTRARVWCVVTGLENPIFDELRTAKEQFPFLIFPAFNKNSLKRVIDEQESE</sequence>
<dbReference type="Gene3D" id="3.40.50.300">
    <property type="entry name" value="P-loop containing nucleotide triphosphate hydrolases"/>
    <property type="match status" value="2"/>
</dbReference>
<dbReference type="GO" id="GO:0000725">
    <property type="term" value="P:recombinational repair"/>
    <property type="evidence" value="ECO:0007669"/>
    <property type="project" value="TreeGrafter"/>
</dbReference>
<keyword evidence="1" id="KW-0378">Hydrolase</keyword>
<dbReference type="SUPFAM" id="SSF52540">
    <property type="entry name" value="P-loop containing nucleoside triphosphate hydrolases"/>
    <property type="match status" value="1"/>
</dbReference>
<keyword evidence="2" id="KW-1185">Reference proteome</keyword>
<evidence type="ECO:0000313" key="1">
    <source>
        <dbReference type="EMBL" id="OKH21684.1"/>
    </source>
</evidence>
<dbReference type="Proteomes" id="UP000186868">
    <property type="component" value="Unassembled WGS sequence"/>
</dbReference>
<keyword evidence="1" id="KW-0547">Nucleotide-binding</keyword>
<dbReference type="PANTHER" id="PTHR11070:SF2">
    <property type="entry name" value="ATP-DEPENDENT DNA HELICASE SRS2"/>
    <property type="match status" value="1"/>
</dbReference>
<dbReference type="GO" id="GO:0043138">
    <property type="term" value="F:3'-5' DNA helicase activity"/>
    <property type="evidence" value="ECO:0007669"/>
    <property type="project" value="TreeGrafter"/>
</dbReference>
<dbReference type="EMBL" id="MRCB01000018">
    <property type="protein sequence ID" value="OKH21684.1"/>
    <property type="molecule type" value="Genomic_DNA"/>
</dbReference>
<keyword evidence="1" id="KW-0347">Helicase</keyword>
<dbReference type="PANTHER" id="PTHR11070">
    <property type="entry name" value="UVRD / RECB / PCRA DNA HELICASE FAMILY MEMBER"/>
    <property type="match status" value="1"/>
</dbReference>
<dbReference type="GO" id="GO:0003677">
    <property type="term" value="F:DNA binding"/>
    <property type="evidence" value="ECO:0007669"/>
    <property type="project" value="InterPro"/>
</dbReference>
<dbReference type="InterPro" id="IPR027417">
    <property type="entry name" value="P-loop_NTPase"/>
</dbReference>
<dbReference type="InterPro" id="IPR000212">
    <property type="entry name" value="DNA_helicase_UvrD/REP"/>
</dbReference>
<dbReference type="GO" id="GO:0005829">
    <property type="term" value="C:cytosol"/>
    <property type="evidence" value="ECO:0007669"/>
    <property type="project" value="TreeGrafter"/>
</dbReference>
<dbReference type="GO" id="GO:0033202">
    <property type="term" value="C:DNA helicase complex"/>
    <property type="evidence" value="ECO:0007669"/>
    <property type="project" value="TreeGrafter"/>
</dbReference>
<comment type="caution">
    <text evidence="1">The sequence shown here is derived from an EMBL/GenBank/DDBJ whole genome shotgun (WGS) entry which is preliminary data.</text>
</comment>
<dbReference type="RefSeq" id="WP_073600305.1">
    <property type="nucleotide sequence ID" value="NZ_MRCB01000018.1"/>
</dbReference>
<dbReference type="AlphaFoldDB" id="A0A1U7HDQ1"/>
<organism evidence="1 2">
    <name type="scientific">Hydrococcus rivularis NIES-593</name>
    <dbReference type="NCBI Taxonomy" id="1921803"/>
    <lineage>
        <taxon>Bacteria</taxon>
        <taxon>Bacillati</taxon>
        <taxon>Cyanobacteriota</taxon>
        <taxon>Cyanophyceae</taxon>
        <taxon>Pleurocapsales</taxon>
        <taxon>Hydrococcaceae</taxon>
        <taxon>Hydrococcus</taxon>
    </lineage>
</organism>
<evidence type="ECO:0000313" key="2">
    <source>
        <dbReference type="Proteomes" id="UP000186868"/>
    </source>
</evidence>
<proteinExistence type="predicted"/>
<gene>
    <name evidence="1" type="ORF">NIES593_14715</name>
</gene>
<keyword evidence="1" id="KW-0067">ATP-binding</keyword>
<accession>A0A1U7HDQ1</accession>
<dbReference type="OrthoDB" id="9787585at2"/>
<dbReference type="GO" id="GO:0005524">
    <property type="term" value="F:ATP binding"/>
    <property type="evidence" value="ECO:0007669"/>
    <property type="project" value="InterPro"/>
</dbReference>
<name>A0A1U7HDQ1_9CYAN</name>
<dbReference type="STRING" id="1921803.NIES593_14715"/>